<dbReference type="Gene3D" id="3.40.50.150">
    <property type="entry name" value="Vaccinia Virus protein VP39"/>
    <property type="match status" value="1"/>
</dbReference>
<dbReference type="InterPro" id="IPR036388">
    <property type="entry name" value="WH-like_DNA-bd_sf"/>
</dbReference>
<name>A0A1Y1I246_KLENI</name>
<dbReference type="InterPro" id="IPR001077">
    <property type="entry name" value="COMT_C"/>
</dbReference>
<dbReference type="STRING" id="105231.A0A1Y1I246"/>
<feature type="compositionally biased region" description="Low complexity" evidence="4">
    <location>
        <begin position="11"/>
        <end position="22"/>
    </location>
</feature>
<evidence type="ECO:0000256" key="3">
    <source>
        <dbReference type="ARBA" id="ARBA00022691"/>
    </source>
</evidence>
<dbReference type="GO" id="GO:0008757">
    <property type="term" value="F:S-adenosylmethionine-dependent methyltransferase activity"/>
    <property type="evidence" value="ECO:0000318"/>
    <property type="project" value="GO_Central"/>
</dbReference>
<evidence type="ECO:0000256" key="4">
    <source>
        <dbReference type="SAM" id="MobiDB-lite"/>
    </source>
</evidence>
<feature type="domain" description="O-methyltransferase C-terminal" evidence="5">
    <location>
        <begin position="155"/>
        <end position="389"/>
    </location>
</feature>
<keyword evidence="2 7" id="KW-0808">Transferase</keyword>
<dbReference type="Pfam" id="PF08100">
    <property type="entry name" value="Dimerisation"/>
    <property type="match status" value="1"/>
</dbReference>
<feature type="domain" description="O-methyltransferase dimerisation" evidence="6">
    <location>
        <begin position="51"/>
        <end position="118"/>
    </location>
</feature>
<dbReference type="GO" id="GO:0046983">
    <property type="term" value="F:protein dimerization activity"/>
    <property type="evidence" value="ECO:0007669"/>
    <property type="project" value="InterPro"/>
</dbReference>
<dbReference type="PROSITE" id="PS51683">
    <property type="entry name" value="SAM_OMT_II"/>
    <property type="match status" value="1"/>
</dbReference>
<dbReference type="GO" id="GO:0032259">
    <property type="term" value="P:methylation"/>
    <property type="evidence" value="ECO:0007669"/>
    <property type="project" value="UniProtKB-KW"/>
</dbReference>
<dbReference type="GO" id="GO:0008171">
    <property type="term" value="F:O-methyltransferase activity"/>
    <property type="evidence" value="ECO:0007669"/>
    <property type="project" value="InterPro"/>
</dbReference>
<dbReference type="OMA" id="HENEDNY"/>
<dbReference type="PANTHER" id="PTHR43712:SF2">
    <property type="entry name" value="O-METHYLTRANSFERASE CICE"/>
    <property type="match status" value="1"/>
</dbReference>
<dbReference type="OrthoDB" id="1606438at2759"/>
<dbReference type="PIRSF" id="PIRSF005739">
    <property type="entry name" value="O-mtase"/>
    <property type="match status" value="1"/>
</dbReference>
<dbReference type="InterPro" id="IPR016461">
    <property type="entry name" value="COMT-like"/>
</dbReference>
<accession>A0A1Y1I246</accession>
<dbReference type="Gene3D" id="1.10.10.10">
    <property type="entry name" value="Winged helix-like DNA-binding domain superfamily/Winged helix DNA-binding domain"/>
    <property type="match status" value="1"/>
</dbReference>
<evidence type="ECO:0000313" key="8">
    <source>
        <dbReference type="Proteomes" id="UP000054558"/>
    </source>
</evidence>
<dbReference type="Proteomes" id="UP000054558">
    <property type="component" value="Unassembled WGS sequence"/>
</dbReference>
<sequence length="409" mass="44578">MAPTTPFGDSATAQPAGAANGAKRTTEISGYESAYAKSSSSGSVAIARVYEAIQGHWYSACLGVLLELNIADILEKETQPISVEDLAKKSDVSAPGVEYLYKVLRALAQWGILDEEAGKKFSANDSTRQLVRPPGQPTLGHFAHHQINQPKWDAWKVLPEAVRLGKTPFAVAHGTDMYGYDNKPENAAFHEEFMQSMTYFTKHSLDEGGQVTLKDVYDWSQVGTVMDVGGARGELLSRCMLYAGEKARGVLLDRPFVVASVDVDATFEAKGVKSARERLSLVGTEDVRTPFPDAVKAAHVDTIIMKHFLSGFTDDDARIVLKHCGEVLEPNGKVLLLQTLVPEAGDRTNNVCEDGVAPGLFAIEILAMCPGGSWRTRSEWEEIFGSQSFKLDSSKPVGPNMHLMVWSKQ</sequence>
<dbReference type="EMBL" id="DF237165">
    <property type="protein sequence ID" value="GAQ85000.1"/>
    <property type="molecule type" value="Genomic_DNA"/>
</dbReference>
<organism evidence="7 8">
    <name type="scientific">Klebsormidium nitens</name>
    <name type="common">Green alga</name>
    <name type="synonym">Ulothrix nitens</name>
    <dbReference type="NCBI Taxonomy" id="105231"/>
    <lineage>
        <taxon>Eukaryota</taxon>
        <taxon>Viridiplantae</taxon>
        <taxon>Streptophyta</taxon>
        <taxon>Klebsormidiophyceae</taxon>
        <taxon>Klebsormidiales</taxon>
        <taxon>Klebsormidiaceae</taxon>
        <taxon>Klebsormidium</taxon>
    </lineage>
</organism>
<keyword evidence="8" id="KW-1185">Reference proteome</keyword>
<dbReference type="PANTHER" id="PTHR43712">
    <property type="entry name" value="PUTATIVE (AFU_ORTHOLOGUE AFUA_4G14580)-RELATED"/>
    <property type="match status" value="1"/>
</dbReference>
<dbReference type="InterPro" id="IPR012967">
    <property type="entry name" value="COMT_dimerisation"/>
</dbReference>
<keyword evidence="3" id="KW-0949">S-adenosyl-L-methionine</keyword>
<evidence type="ECO:0000256" key="2">
    <source>
        <dbReference type="ARBA" id="ARBA00022679"/>
    </source>
</evidence>
<dbReference type="InterPro" id="IPR029063">
    <property type="entry name" value="SAM-dependent_MTases_sf"/>
</dbReference>
<dbReference type="Pfam" id="PF00891">
    <property type="entry name" value="Methyltransf_2"/>
    <property type="match status" value="1"/>
</dbReference>
<feature type="region of interest" description="Disordered" evidence="4">
    <location>
        <begin position="1"/>
        <end position="22"/>
    </location>
</feature>
<protein>
    <submittedName>
        <fullName evidence="7">O-methyltransferase family protein</fullName>
    </submittedName>
</protein>
<proteinExistence type="predicted"/>
<keyword evidence="1 7" id="KW-0489">Methyltransferase</keyword>
<evidence type="ECO:0000313" key="7">
    <source>
        <dbReference type="EMBL" id="GAQ85000.1"/>
    </source>
</evidence>
<evidence type="ECO:0000256" key="1">
    <source>
        <dbReference type="ARBA" id="ARBA00022603"/>
    </source>
</evidence>
<dbReference type="AlphaFoldDB" id="A0A1Y1I246"/>
<reference evidence="7 8" key="1">
    <citation type="journal article" date="2014" name="Nat. Commun.">
        <title>Klebsormidium flaccidum genome reveals primary factors for plant terrestrial adaptation.</title>
        <authorList>
            <person name="Hori K."/>
            <person name="Maruyama F."/>
            <person name="Fujisawa T."/>
            <person name="Togashi T."/>
            <person name="Yamamoto N."/>
            <person name="Seo M."/>
            <person name="Sato S."/>
            <person name="Yamada T."/>
            <person name="Mori H."/>
            <person name="Tajima N."/>
            <person name="Moriyama T."/>
            <person name="Ikeuchi M."/>
            <person name="Watanabe M."/>
            <person name="Wada H."/>
            <person name="Kobayashi K."/>
            <person name="Saito M."/>
            <person name="Masuda T."/>
            <person name="Sasaki-Sekimoto Y."/>
            <person name="Mashiguchi K."/>
            <person name="Awai K."/>
            <person name="Shimojima M."/>
            <person name="Masuda S."/>
            <person name="Iwai M."/>
            <person name="Nobusawa T."/>
            <person name="Narise T."/>
            <person name="Kondo S."/>
            <person name="Saito H."/>
            <person name="Sato R."/>
            <person name="Murakawa M."/>
            <person name="Ihara Y."/>
            <person name="Oshima-Yamada Y."/>
            <person name="Ohtaka K."/>
            <person name="Satoh M."/>
            <person name="Sonobe K."/>
            <person name="Ishii M."/>
            <person name="Ohtani R."/>
            <person name="Kanamori-Sato M."/>
            <person name="Honoki R."/>
            <person name="Miyazaki D."/>
            <person name="Mochizuki H."/>
            <person name="Umetsu J."/>
            <person name="Higashi K."/>
            <person name="Shibata D."/>
            <person name="Kamiya Y."/>
            <person name="Sato N."/>
            <person name="Nakamura Y."/>
            <person name="Tabata S."/>
            <person name="Ida S."/>
            <person name="Kurokawa K."/>
            <person name="Ohta H."/>
        </authorList>
    </citation>
    <scope>NUCLEOTIDE SEQUENCE [LARGE SCALE GENOMIC DNA]</scope>
    <source>
        <strain evidence="7 8">NIES-2285</strain>
    </source>
</reference>
<dbReference type="InterPro" id="IPR036390">
    <property type="entry name" value="WH_DNA-bd_sf"/>
</dbReference>
<evidence type="ECO:0000259" key="5">
    <source>
        <dbReference type="Pfam" id="PF00891"/>
    </source>
</evidence>
<dbReference type="SUPFAM" id="SSF53335">
    <property type="entry name" value="S-adenosyl-L-methionine-dependent methyltransferases"/>
    <property type="match status" value="1"/>
</dbReference>
<evidence type="ECO:0000259" key="6">
    <source>
        <dbReference type="Pfam" id="PF08100"/>
    </source>
</evidence>
<dbReference type="SUPFAM" id="SSF46785">
    <property type="entry name" value="Winged helix' DNA-binding domain"/>
    <property type="match status" value="1"/>
</dbReference>
<gene>
    <name evidence="7" type="ORF">KFL_002160100</name>
</gene>